<feature type="transmembrane region" description="Helical" evidence="8">
    <location>
        <begin position="174"/>
        <end position="199"/>
    </location>
</feature>
<evidence type="ECO:0000256" key="5">
    <source>
        <dbReference type="ARBA" id="ARBA00022692"/>
    </source>
</evidence>
<dbReference type="PANTHER" id="PTHR33908:SF11">
    <property type="entry name" value="MEMBRANE PROTEIN"/>
    <property type="match status" value="1"/>
</dbReference>
<dbReference type="InterPro" id="IPR038731">
    <property type="entry name" value="RgtA/B/C-like"/>
</dbReference>
<evidence type="ECO:0000256" key="8">
    <source>
        <dbReference type="SAM" id="Phobius"/>
    </source>
</evidence>
<dbReference type="RefSeq" id="WP_131994911.1">
    <property type="nucleotide sequence ID" value="NZ_SMGK01000002.1"/>
</dbReference>
<dbReference type="EMBL" id="SMGK01000002">
    <property type="protein sequence ID" value="TCK74203.1"/>
    <property type="molecule type" value="Genomic_DNA"/>
</dbReference>
<dbReference type="InterPro" id="IPR050297">
    <property type="entry name" value="LipidA_mod_glycosyltrf_83"/>
</dbReference>
<feature type="transmembrane region" description="Helical" evidence="8">
    <location>
        <begin position="206"/>
        <end position="227"/>
    </location>
</feature>
<protein>
    <submittedName>
        <fullName evidence="10">Dolichyl-phosphate-mannose-protein mannosyltransferase</fullName>
    </submittedName>
</protein>
<keyword evidence="5 8" id="KW-0812">Transmembrane</keyword>
<keyword evidence="3 10" id="KW-0328">Glycosyltransferase</keyword>
<evidence type="ECO:0000313" key="11">
    <source>
        <dbReference type="Proteomes" id="UP000295210"/>
    </source>
</evidence>
<dbReference type="GO" id="GO:0016763">
    <property type="term" value="F:pentosyltransferase activity"/>
    <property type="evidence" value="ECO:0007669"/>
    <property type="project" value="TreeGrafter"/>
</dbReference>
<evidence type="ECO:0000256" key="7">
    <source>
        <dbReference type="ARBA" id="ARBA00023136"/>
    </source>
</evidence>
<feature type="domain" description="Glycosyltransferase RgtA/B/C/D-like" evidence="9">
    <location>
        <begin position="74"/>
        <end position="224"/>
    </location>
</feature>
<dbReference type="PANTHER" id="PTHR33908">
    <property type="entry name" value="MANNOSYLTRANSFERASE YKCB-RELATED"/>
    <property type="match status" value="1"/>
</dbReference>
<sequence length="501" mass="56662">MTRSRALTILWLIALAALYAVHFVHLRADFPNGSPWMDYSKYTDEGWYGNAAVRLFERGNWYLKGDFNPAIALPVWPVLLAALFHLTGVSLVAARGLELAVFGAAVGVMYLLVRQRESRWTALLATTLAMANVFLYSFARLAILEPLLILLTLASWLLLLHLPRHRLALLTATGLVLCLSVLTKTTAIFFFPATLYLLWRMERERFWRSVGVVTLATALPWSAWYLLVVRPHYLVDFHYLFAANKWEQPSTLNGWVAAFWYAVHGTLWVDPWLCGVAAVLLLLSLVWLRELWGNPLYGTSLLAAGGYIFFTGWHNSMQPRYYETVAFALFLTVSLGTAALLRRNRQAGTAAMAVLAISVAVNVRQMVSYAVHPQYSFLGAAKSLTRYIETNSKDGNRLLLSISGDQIALATGLPAICDDFGTYDLPYRIHQYRPGWFATWNEIDAGTLEDLRKEYSLEQVAEYPAFDDPDRNLLILYRLRLLPAAQRHYDAKEEARENAGR</sequence>
<name>A0A4R1LBB8_9BACT</name>
<keyword evidence="7 8" id="KW-0472">Membrane</keyword>
<feature type="transmembrane region" description="Helical" evidence="8">
    <location>
        <begin position="269"/>
        <end position="288"/>
    </location>
</feature>
<dbReference type="GO" id="GO:0009103">
    <property type="term" value="P:lipopolysaccharide biosynthetic process"/>
    <property type="evidence" value="ECO:0007669"/>
    <property type="project" value="UniProtKB-ARBA"/>
</dbReference>
<accession>A0A4R1LBB8</accession>
<organism evidence="10 11">
    <name type="scientific">Acidipila rosea</name>
    <dbReference type="NCBI Taxonomy" id="768535"/>
    <lineage>
        <taxon>Bacteria</taxon>
        <taxon>Pseudomonadati</taxon>
        <taxon>Acidobacteriota</taxon>
        <taxon>Terriglobia</taxon>
        <taxon>Terriglobales</taxon>
        <taxon>Acidobacteriaceae</taxon>
        <taxon>Acidipila</taxon>
    </lineage>
</organism>
<keyword evidence="4 10" id="KW-0808">Transferase</keyword>
<feature type="transmembrane region" description="Helical" evidence="8">
    <location>
        <begin position="96"/>
        <end position="113"/>
    </location>
</feature>
<evidence type="ECO:0000256" key="1">
    <source>
        <dbReference type="ARBA" id="ARBA00004651"/>
    </source>
</evidence>
<dbReference type="AlphaFoldDB" id="A0A4R1LBB8"/>
<keyword evidence="2" id="KW-1003">Cell membrane</keyword>
<evidence type="ECO:0000256" key="4">
    <source>
        <dbReference type="ARBA" id="ARBA00022679"/>
    </source>
</evidence>
<gene>
    <name evidence="10" type="ORF">C7378_1825</name>
</gene>
<dbReference type="GO" id="GO:0005886">
    <property type="term" value="C:plasma membrane"/>
    <property type="evidence" value="ECO:0007669"/>
    <property type="project" value="UniProtKB-SubCell"/>
</dbReference>
<dbReference type="Proteomes" id="UP000295210">
    <property type="component" value="Unassembled WGS sequence"/>
</dbReference>
<evidence type="ECO:0000256" key="6">
    <source>
        <dbReference type="ARBA" id="ARBA00022989"/>
    </source>
</evidence>
<comment type="subcellular location">
    <subcellularLocation>
        <location evidence="1">Cell membrane</location>
        <topology evidence="1">Multi-pass membrane protein</topology>
    </subcellularLocation>
</comment>
<evidence type="ECO:0000256" key="3">
    <source>
        <dbReference type="ARBA" id="ARBA00022676"/>
    </source>
</evidence>
<feature type="transmembrane region" description="Helical" evidence="8">
    <location>
        <begin position="321"/>
        <end position="341"/>
    </location>
</feature>
<feature type="transmembrane region" description="Helical" evidence="8">
    <location>
        <begin position="143"/>
        <end position="162"/>
    </location>
</feature>
<evidence type="ECO:0000313" key="10">
    <source>
        <dbReference type="EMBL" id="TCK74203.1"/>
    </source>
</evidence>
<feature type="transmembrane region" description="Helical" evidence="8">
    <location>
        <begin position="295"/>
        <end position="315"/>
    </location>
</feature>
<evidence type="ECO:0000259" key="9">
    <source>
        <dbReference type="Pfam" id="PF13231"/>
    </source>
</evidence>
<keyword evidence="11" id="KW-1185">Reference proteome</keyword>
<keyword evidence="6 8" id="KW-1133">Transmembrane helix</keyword>
<evidence type="ECO:0000256" key="2">
    <source>
        <dbReference type="ARBA" id="ARBA00022475"/>
    </source>
</evidence>
<dbReference type="Pfam" id="PF13231">
    <property type="entry name" value="PMT_2"/>
    <property type="match status" value="1"/>
</dbReference>
<reference evidence="10 11" key="1">
    <citation type="submission" date="2019-03" db="EMBL/GenBank/DDBJ databases">
        <title>Genomic Encyclopedia of Type Strains, Phase IV (KMG-IV): sequencing the most valuable type-strain genomes for metagenomic binning, comparative biology and taxonomic classification.</title>
        <authorList>
            <person name="Goeker M."/>
        </authorList>
    </citation>
    <scope>NUCLEOTIDE SEQUENCE [LARGE SCALE GENOMIC DNA]</scope>
    <source>
        <strain evidence="10 11">DSM 103428</strain>
    </source>
</reference>
<comment type="caution">
    <text evidence="10">The sequence shown here is derived from an EMBL/GenBank/DDBJ whole genome shotgun (WGS) entry which is preliminary data.</text>
</comment>
<dbReference type="OrthoDB" id="102073at2"/>
<proteinExistence type="predicted"/>